<proteinExistence type="predicted"/>
<name>A3VG38_9RHOB</name>
<comment type="caution">
    <text evidence="1">The sequence shown here is derived from an EMBL/GenBank/DDBJ whole genome shotgun (WGS) entry which is preliminary data.</text>
</comment>
<dbReference type="RefSeq" id="WP_008330011.1">
    <property type="nucleotide sequence ID" value="NZ_CH902578.1"/>
</dbReference>
<keyword evidence="2" id="KW-1185">Reference proteome</keyword>
<gene>
    <name evidence="1" type="ORF">RB2654_06879</name>
</gene>
<dbReference type="HOGENOM" id="CLU_076891_0_0_5"/>
<dbReference type="AlphaFoldDB" id="A3VG38"/>
<dbReference type="eggNOG" id="ENOG5030ZP1">
    <property type="taxonomic scope" value="Bacteria"/>
</dbReference>
<evidence type="ECO:0000313" key="2">
    <source>
        <dbReference type="Proteomes" id="UP000002931"/>
    </source>
</evidence>
<accession>A3VG38</accession>
<dbReference type="Proteomes" id="UP000002931">
    <property type="component" value="Unassembled WGS sequence"/>
</dbReference>
<dbReference type="EMBL" id="AAMT01000007">
    <property type="protein sequence ID" value="EAQ12814.1"/>
    <property type="molecule type" value="Genomic_DNA"/>
</dbReference>
<dbReference type="STRING" id="314271.RB2654_06879"/>
<reference evidence="1 2" key="1">
    <citation type="journal article" date="2010" name="J. Bacteriol.">
        <title>Genome sequences of Pelagibaca bermudensis HTCC2601T and Maritimibacter alkaliphilus HTCC2654T, the type strains of two marine Roseobacter genera.</title>
        <authorList>
            <person name="Thrash J.C."/>
            <person name="Cho J.C."/>
            <person name="Ferriera S."/>
            <person name="Johnson J."/>
            <person name="Vergin K.L."/>
            <person name="Giovannoni S.J."/>
        </authorList>
    </citation>
    <scope>NUCLEOTIDE SEQUENCE [LARGE SCALE GENOMIC DNA]</scope>
    <source>
        <strain evidence="1 2">HTCC2654</strain>
    </source>
</reference>
<evidence type="ECO:0000313" key="1">
    <source>
        <dbReference type="EMBL" id="EAQ12814.1"/>
    </source>
</evidence>
<dbReference type="OrthoDB" id="283948at2"/>
<sequence length="241" mass="25795">MTRRDLTAADVLDAWRIGDPAPPHLRLARLMAVFVPGDTLRTDTLGARNQRVIRLGRALLGDALEARLTCLSCGTEIEFAVPEDAILSASVPRPDTVVAVTVDGQVHRFRVPTMADLDAAGDALDLTRRCALDDTPFPETGLPALEAAFASHDPAGDIRIDTACPECGAETEASVEPAGFVAAGIDRLYRALLTEVDCLARAYGWTEGEVLSLPTDRRRAYVAIVTARAAQARVPGRRVLG</sequence>
<protein>
    <recommendedName>
        <fullName evidence="3">Phage baseplate protein</fullName>
    </recommendedName>
</protein>
<evidence type="ECO:0008006" key="3">
    <source>
        <dbReference type="Google" id="ProtNLM"/>
    </source>
</evidence>
<organism evidence="1 2">
    <name type="scientific">Maritimibacter alkaliphilus HTCC2654</name>
    <dbReference type="NCBI Taxonomy" id="314271"/>
    <lineage>
        <taxon>Bacteria</taxon>
        <taxon>Pseudomonadati</taxon>
        <taxon>Pseudomonadota</taxon>
        <taxon>Alphaproteobacteria</taxon>
        <taxon>Rhodobacterales</taxon>
        <taxon>Roseobacteraceae</taxon>
        <taxon>Maritimibacter</taxon>
    </lineage>
</organism>